<evidence type="ECO:0000256" key="1">
    <source>
        <dbReference type="SAM" id="MobiDB-lite"/>
    </source>
</evidence>
<feature type="region of interest" description="Disordered" evidence="1">
    <location>
        <begin position="45"/>
        <end position="73"/>
    </location>
</feature>
<dbReference type="AlphaFoldDB" id="A0A3S5BHG1"/>
<organism evidence="2 3">
    <name type="scientific">Protopolystoma xenopodis</name>
    <dbReference type="NCBI Taxonomy" id="117903"/>
    <lineage>
        <taxon>Eukaryota</taxon>
        <taxon>Metazoa</taxon>
        <taxon>Spiralia</taxon>
        <taxon>Lophotrochozoa</taxon>
        <taxon>Platyhelminthes</taxon>
        <taxon>Monogenea</taxon>
        <taxon>Polyopisthocotylea</taxon>
        <taxon>Polystomatidea</taxon>
        <taxon>Polystomatidae</taxon>
        <taxon>Protopolystoma</taxon>
    </lineage>
</organism>
<proteinExistence type="predicted"/>
<protein>
    <submittedName>
        <fullName evidence="2">Uncharacterized protein</fullName>
    </submittedName>
</protein>
<accession>A0A3S5BHG1</accession>
<keyword evidence="3" id="KW-1185">Reference proteome</keyword>
<evidence type="ECO:0000313" key="2">
    <source>
        <dbReference type="EMBL" id="VEL24395.1"/>
    </source>
</evidence>
<evidence type="ECO:0000313" key="3">
    <source>
        <dbReference type="Proteomes" id="UP000784294"/>
    </source>
</evidence>
<reference evidence="2" key="1">
    <citation type="submission" date="2018-11" db="EMBL/GenBank/DDBJ databases">
        <authorList>
            <consortium name="Pathogen Informatics"/>
        </authorList>
    </citation>
    <scope>NUCLEOTIDE SEQUENCE</scope>
</reference>
<dbReference type="Proteomes" id="UP000784294">
    <property type="component" value="Unassembled WGS sequence"/>
</dbReference>
<comment type="caution">
    <text evidence="2">The sequence shown here is derived from an EMBL/GenBank/DDBJ whole genome shotgun (WGS) entry which is preliminary data.</text>
</comment>
<dbReference type="EMBL" id="CAAALY010067527">
    <property type="protein sequence ID" value="VEL24395.1"/>
    <property type="molecule type" value="Genomic_DNA"/>
</dbReference>
<gene>
    <name evidence="2" type="ORF">PXEA_LOCUS17835</name>
</gene>
<name>A0A3S5BHG1_9PLAT</name>
<sequence length="86" mass="9695">MKKRFFGRSHHKTTDESRFTTAVWPLYDVQVDALHETSSFVSGENGLSFRPSKDGHHQSCVSSYDGQKLSPFSPETKEVVSWTAST</sequence>